<keyword evidence="1" id="KW-1185">Reference proteome</keyword>
<dbReference type="WBParaSite" id="Minc3s01323g22774">
    <property type="protein sequence ID" value="Minc3s01323g22774"/>
    <property type="gene ID" value="Minc3s01323g22774"/>
</dbReference>
<evidence type="ECO:0000313" key="1">
    <source>
        <dbReference type="Proteomes" id="UP000887563"/>
    </source>
</evidence>
<organism evidence="1 2">
    <name type="scientific">Meloidogyne incognita</name>
    <name type="common">Southern root-knot nematode worm</name>
    <name type="synonym">Oxyuris incognita</name>
    <dbReference type="NCBI Taxonomy" id="6306"/>
    <lineage>
        <taxon>Eukaryota</taxon>
        <taxon>Metazoa</taxon>
        <taxon>Ecdysozoa</taxon>
        <taxon>Nematoda</taxon>
        <taxon>Chromadorea</taxon>
        <taxon>Rhabditida</taxon>
        <taxon>Tylenchina</taxon>
        <taxon>Tylenchomorpha</taxon>
        <taxon>Tylenchoidea</taxon>
        <taxon>Meloidogynidae</taxon>
        <taxon>Meloidogyninae</taxon>
        <taxon>Meloidogyne</taxon>
        <taxon>Meloidogyne incognita group</taxon>
    </lineage>
</organism>
<proteinExistence type="predicted"/>
<evidence type="ECO:0000313" key="2">
    <source>
        <dbReference type="WBParaSite" id="Minc3s01323g22774"/>
    </source>
</evidence>
<dbReference type="Proteomes" id="UP000887563">
    <property type="component" value="Unplaced"/>
</dbReference>
<reference evidence="2" key="1">
    <citation type="submission" date="2022-11" db="UniProtKB">
        <authorList>
            <consortium name="WormBaseParasite"/>
        </authorList>
    </citation>
    <scope>IDENTIFICATION</scope>
</reference>
<name>A0A914MDJ9_MELIC</name>
<dbReference type="AlphaFoldDB" id="A0A914MDJ9"/>
<sequence>MPKDDKGKLILVLLDGCASCHKGWKNYRIARVTHRDEDGGFFSKCSDIEEYEAFRVSELDIKVEANNKVDMATVGFSVPVHLRIGSAAPFFLYRQQVINMWI</sequence>
<accession>A0A914MDJ9</accession>
<protein>
    <submittedName>
        <fullName evidence="2">Uncharacterized protein</fullName>
    </submittedName>
</protein>